<dbReference type="SUPFAM" id="SSF51735">
    <property type="entry name" value="NAD(P)-binding Rossmann-fold domains"/>
    <property type="match status" value="1"/>
</dbReference>
<organism evidence="3">
    <name type="scientific">Capitella teleta</name>
    <name type="common">Polychaete worm</name>
    <dbReference type="NCBI Taxonomy" id="283909"/>
    <lineage>
        <taxon>Eukaryota</taxon>
        <taxon>Metazoa</taxon>
        <taxon>Spiralia</taxon>
        <taxon>Lophotrochozoa</taxon>
        <taxon>Annelida</taxon>
        <taxon>Polychaeta</taxon>
        <taxon>Sedentaria</taxon>
        <taxon>Scolecida</taxon>
        <taxon>Capitellidae</taxon>
        <taxon>Capitella</taxon>
    </lineage>
</organism>
<keyword evidence="5" id="KW-1185">Reference proteome</keyword>
<dbReference type="Pfam" id="PF00106">
    <property type="entry name" value="adh_short"/>
    <property type="match status" value="1"/>
</dbReference>
<dbReference type="GO" id="GO:0016491">
    <property type="term" value="F:oxidoreductase activity"/>
    <property type="evidence" value="ECO:0007669"/>
    <property type="project" value="UniProtKB-KW"/>
</dbReference>
<dbReference type="HOGENOM" id="CLU_010194_44_5_1"/>
<dbReference type="EMBL" id="KB309099">
    <property type="protein sequence ID" value="ELT95535.1"/>
    <property type="molecule type" value="Genomic_DNA"/>
</dbReference>
<dbReference type="PANTHER" id="PTHR43157">
    <property type="entry name" value="PHOSPHATIDYLINOSITOL-GLYCAN BIOSYNTHESIS CLASS F PROTEIN-RELATED"/>
    <property type="match status" value="1"/>
</dbReference>
<dbReference type="PRINTS" id="PR00081">
    <property type="entry name" value="GDHRDH"/>
</dbReference>
<dbReference type="InterPro" id="IPR002347">
    <property type="entry name" value="SDR_fam"/>
</dbReference>
<evidence type="ECO:0008006" key="6">
    <source>
        <dbReference type="Google" id="ProtNLM"/>
    </source>
</evidence>
<dbReference type="AlphaFoldDB" id="R7TX35"/>
<dbReference type="OrthoDB" id="191139at2759"/>
<evidence type="ECO:0000313" key="5">
    <source>
        <dbReference type="Proteomes" id="UP000014760"/>
    </source>
</evidence>
<evidence type="ECO:0000313" key="4">
    <source>
        <dbReference type="EnsemblMetazoa" id="CapteP91140"/>
    </source>
</evidence>
<proteinExistence type="inferred from homology"/>
<evidence type="ECO:0000256" key="2">
    <source>
        <dbReference type="RuleBase" id="RU000363"/>
    </source>
</evidence>
<evidence type="ECO:0000313" key="3">
    <source>
        <dbReference type="EMBL" id="ELT95535.1"/>
    </source>
</evidence>
<dbReference type="PRINTS" id="PR00080">
    <property type="entry name" value="SDRFAMILY"/>
</dbReference>
<dbReference type="Gene3D" id="3.40.50.720">
    <property type="entry name" value="NAD(P)-binding Rossmann-like Domain"/>
    <property type="match status" value="1"/>
</dbReference>
<evidence type="ECO:0000256" key="1">
    <source>
        <dbReference type="ARBA" id="ARBA00023002"/>
    </source>
</evidence>
<protein>
    <recommendedName>
        <fullName evidence="6">Retinol dehydrogenase 14</fullName>
    </recommendedName>
</protein>
<gene>
    <name evidence="3" type="ORF">CAPTEDRAFT_91140</name>
</gene>
<keyword evidence="1" id="KW-0560">Oxidoreductase</keyword>
<dbReference type="STRING" id="283909.R7TX35"/>
<sequence length="311" mass="34473">MWLYIVLIVIGYFAFGRFLKSRYGICSSRADLSGKTAIVTGANAGIGFQTALDLAKRKARVILACRNEVKGKEACTQIKDLSANNDVIFCHLDLSSMKSVRHFVKEIIQNESHLEILVNNAGIGYCGKGRRTEEGLHYLMASNLFGPFLLTNLLLDLLKSSNPSRIVFVSSIIFKAASIDLSNINMQQYEPAMGPYGVSKLANIMITRELSQRLQGTGVTVNCLHPGSIQSSFFNKFPFFLRVILQPIASLFFRSEFLGAQSSIHCAVSEEMEGVSGRYVEECRVTSLPPHATDANTARQLWDECSRLTQL</sequence>
<name>R7TX35_CAPTE</name>
<reference evidence="5" key="1">
    <citation type="submission" date="2012-12" db="EMBL/GenBank/DDBJ databases">
        <authorList>
            <person name="Hellsten U."/>
            <person name="Grimwood J."/>
            <person name="Chapman J.A."/>
            <person name="Shapiro H."/>
            <person name="Aerts A."/>
            <person name="Otillar R.P."/>
            <person name="Terry A.Y."/>
            <person name="Boore J.L."/>
            <person name="Simakov O."/>
            <person name="Marletaz F."/>
            <person name="Cho S.-J."/>
            <person name="Edsinger-Gonzales E."/>
            <person name="Havlak P."/>
            <person name="Kuo D.-H."/>
            <person name="Larsson T."/>
            <person name="Lv J."/>
            <person name="Arendt D."/>
            <person name="Savage R."/>
            <person name="Osoegawa K."/>
            <person name="de Jong P."/>
            <person name="Lindberg D.R."/>
            <person name="Seaver E.C."/>
            <person name="Weisblat D.A."/>
            <person name="Putnam N.H."/>
            <person name="Grigoriev I.V."/>
            <person name="Rokhsar D.S."/>
        </authorList>
    </citation>
    <scope>NUCLEOTIDE SEQUENCE</scope>
    <source>
        <strain evidence="5">I ESC-2004</strain>
    </source>
</reference>
<dbReference type="InterPro" id="IPR036291">
    <property type="entry name" value="NAD(P)-bd_dom_sf"/>
</dbReference>
<dbReference type="Proteomes" id="UP000014760">
    <property type="component" value="Unassembled WGS sequence"/>
</dbReference>
<dbReference type="FunCoup" id="R7TX35">
    <property type="interactions" value="41"/>
</dbReference>
<accession>R7TX35</accession>
<reference evidence="3 5" key="2">
    <citation type="journal article" date="2013" name="Nature">
        <title>Insights into bilaterian evolution from three spiralian genomes.</title>
        <authorList>
            <person name="Simakov O."/>
            <person name="Marletaz F."/>
            <person name="Cho S.J."/>
            <person name="Edsinger-Gonzales E."/>
            <person name="Havlak P."/>
            <person name="Hellsten U."/>
            <person name="Kuo D.H."/>
            <person name="Larsson T."/>
            <person name="Lv J."/>
            <person name="Arendt D."/>
            <person name="Savage R."/>
            <person name="Osoegawa K."/>
            <person name="de Jong P."/>
            <person name="Grimwood J."/>
            <person name="Chapman J.A."/>
            <person name="Shapiro H."/>
            <person name="Aerts A."/>
            <person name="Otillar R.P."/>
            <person name="Terry A.Y."/>
            <person name="Boore J.L."/>
            <person name="Grigoriev I.V."/>
            <person name="Lindberg D.R."/>
            <person name="Seaver E.C."/>
            <person name="Weisblat D.A."/>
            <person name="Putnam N.H."/>
            <person name="Rokhsar D.S."/>
        </authorList>
    </citation>
    <scope>NUCLEOTIDE SEQUENCE</scope>
    <source>
        <strain evidence="3 5">I ESC-2004</strain>
    </source>
</reference>
<dbReference type="EnsemblMetazoa" id="CapteT91140">
    <property type="protein sequence ID" value="CapteP91140"/>
    <property type="gene ID" value="CapteG91140"/>
</dbReference>
<comment type="similarity">
    <text evidence="2">Belongs to the short-chain dehydrogenases/reductases (SDR) family.</text>
</comment>
<dbReference type="EMBL" id="AMQN01011787">
    <property type="status" value="NOT_ANNOTATED_CDS"/>
    <property type="molecule type" value="Genomic_DNA"/>
</dbReference>
<reference evidence="4" key="3">
    <citation type="submission" date="2015-06" db="UniProtKB">
        <authorList>
            <consortium name="EnsemblMetazoa"/>
        </authorList>
    </citation>
    <scope>IDENTIFICATION</scope>
</reference>
<dbReference type="OMA" id="WAWMEDA"/>
<dbReference type="PANTHER" id="PTHR43157:SF31">
    <property type="entry name" value="PHOSPHATIDYLINOSITOL-GLYCAN BIOSYNTHESIS CLASS F PROTEIN"/>
    <property type="match status" value="1"/>
</dbReference>